<dbReference type="SUPFAM" id="SSF53822">
    <property type="entry name" value="Periplasmic binding protein-like I"/>
    <property type="match status" value="1"/>
</dbReference>
<dbReference type="EMBL" id="JADFFK010000005">
    <property type="protein sequence ID" value="MBE9636949.1"/>
    <property type="molecule type" value="Genomic_DNA"/>
</dbReference>
<protein>
    <submittedName>
        <fullName evidence="2">Amino acid ABC transporter substrate-binding protein</fullName>
    </submittedName>
</protein>
<accession>A0ABR9X074</accession>
<feature type="signal peptide" evidence="1">
    <location>
        <begin position="1"/>
        <end position="18"/>
    </location>
</feature>
<feature type="chain" id="PRO_5046344945" evidence="1">
    <location>
        <begin position="19"/>
        <end position="385"/>
    </location>
</feature>
<dbReference type="Gene3D" id="3.40.50.2300">
    <property type="match status" value="1"/>
</dbReference>
<keyword evidence="3" id="KW-1185">Reference proteome</keyword>
<reference evidence="2 3" key="1">
    <citation type="journal article" date="2021" name="Int. J. Syst. Evol. Microbiol.">
        <title>Salipiger mangrovisoli sp. nov., isolated from mangrove soil and the proposal for the reclassification of Paraphaeobacter pallidus as Salipiger pallidus comb. nov.</title>
        <authorList>
            <person name="Du J."/>
            <person name="Liu Y."/>
            <person name="Pei T."/>
            <person name="Deng M.R."/>
            <person name="Zhu H."/>
        </authorList>
    </citation>
    <scope>NUCLEOTIDE SEQUENCE [LARGE SCALE GENOMIC DNA]</scope>
    <source>
        <strain evidence="2 3">6D45A</strain>
    </source>
</reference>
<dbReference type="Proteomes" id="UP000607796">
    <property type="component" value="Unassembled WGS sequence"/>
</dbReference>
<sequence length="385" mass="42519">MIARLVLLLLCLAAHARAEEVARLVYLGLENDPYYAPAEVYTGVSLKDRQRPLAGAQLAFRDTRVLSRALGVSFQLDEILAAEGAALSALDAARTPHPLAILLDLPAAEMQAVLASRRDDEVFINVRDPANHWREDDCAAGLLHTVPSDAMLSDALAQFLRARDWGRVLLLRGPTERDAQQAEAARASLTKFGLELVEEREFEQTNDPRRRDRSNIALLTGSARYDVVWLIDDGGDFGRYVPFSTYSPRPVVGSEGLTPLAWHWAFERYGAPQLNQRFRRGAGRNMTPSDWSGWAAIRAVVDAVSASRSVDPAAVDAALVSEALSVDLYKGVRGNFRDWDGQMRQPILLASHNAVIAVAPIEGFEHRVDTLDTLGVDRAETRCRR</sequence>
<evidence type="ECO:0000313" key="2">
    <source>
        <dbReference type="EMBL" id="MBE9636949.1"/>
    </source>
</evidence>
<keyword evidence="1" id="KW-0732">Signal</keyword>
<evidence type="ECO:0000256" key="1">
    <source>
        <dbReference type="SAM" id="SignalP"/>
    </source>
</evidence>
<organism evidence="2 3">
    <name type="scientific">Salipiger mangrovisoli</name>
    <dbReference type="NCBI Taxonomy" id="2865933"/>
    <lineage>
        <taxon>Bacteria</taxon>
        <taxon>Pseudomonadati</taxon>
        <taxon>Pseudomonadota</taxon>
        <taxon>Alphaproteobacteria</taxon>
        <taxon>Rhodobacterales</taxon>
        <taxon>Roseobacteraceae</taxon>
        <taxon>Salipiger</taxon>
    </lineage>
</organism>
<dbReference type="InterPro" id="IPR028082">
    <property type="entry name" value="Peripla_BP_I"/>
</dbReference>
<dbReference type="RefSeq" id="WP_194134263.1">
    <property type="nucleotide sequence ID" value="NZ_JADFFK010000005.1"/>
</dbReference>
<comment type="caution">
    <text evidence="2">The sequence shown here is derived from an EMBL/GenBank/DDBJ whole genome shotgun (WGS) entry which is preliminary data.</text>
</comment>
<evidence type="ECO:0000313" key="3">
    <source>
        <dbReference type="Proteomes" id="UP000607796"/>
    </source>
</evidence>
<gene>
    <name evidence="2" type="ORF">IQ782_08880</name>
</gene>
<proteinExistence type="predicted"/>
<name>A0ABR9X074_9RHOB</name>